<feature type="region of interest" description="Disordered" evidence="1">
    <location>
        <begin position="406"/>
        <end position="438"/>
    </location>
</feature>
<feature type="compositionally biased region" description="Low complexity" evidence="1">
    <location>
        <begin position="412"/>
        <end position="422"/>
    </location>
</feature>
<evidence type="ECO:0000313" key="2">
    <source>
        <dbReference type="EMBL" id="KZP08219.1"/>
    </source>
</evidence>
<dbReference type="EMBL" id="KV417728">
    <property type="protein sequence ID" value="KZP08219.1"/>
    <property type="molecule type" value="Genomic_DNA"/>
</dbReference>
<reference evidence="2 3" key="1">
    <citation type="journal article" date="2016" name="Mol. Biol. Evol.">
        <title>Comparative Genomics of Early-Diverging Mushroom-Forming Fungi Provides Insights into the Origins of Lignocellulose Decay Capabilities.</title>
        <authorList>
            <person name="Nagy L.G."/>
            <person name="Riley R."/>
            <person name="Tritt A."/>
            <person name="Adam C."/>
            <person name="Daum C."/>
            <person name="Floudas D."/>
            <person name="Sun H."/>
            <person name="Yadav J.S."/>
            <person name="Pangilinan J."/>
            <person name="Larsson K.H."/>
            <person name="Matsuura K."/>
            <person name="Barry K."/>
            <person name="Labutti K."/>
            <person name="Kuo R."/>
            <person name="Ohm R.A."/>
            <person name="Bhattacharya S.S."/>
            <person name="Shirouzu T."/>
            <person name="Yoshinaga Y."/>
            <person name="Martin F.M."/>
            <person name="Grigoriev I.V."/>
            <person name="Hibbett D.S."/>
        </authorList>
    </citation>
    <scope>NUCLEOTIDE SEQUENCE [LARGE SCALE GENOMIC DNA]</scope>
    <source>
        <strain evidence="2 3">CBS 109695</strain>
    </source>
</reference>
<feature type="region of interest" description="Disordered" evidence="1">
    <location>
        <begin position="96"/>
        <end position="124"/>
    </location>
</feature>
<keyword evidence="3" id="KW-1185">Reference proteome</keyword>
<gene>
    <name evidence="2" type="ORF">FIBSPDRAFT_901466</name>
</gene>
<feature type="region of interest" description="Disordered" evidence="1">
    <location>
        <begin position="142"/>
        <end position="167"/>
    </location>
</feature>
<proteinExistence type="predicted"/>
<evidence type="ECO:0000256" key="1">
    <source>
        <dbReference type="SAM" id="MobiDB-lite"/>
    </source>
</evidence>
<dbReference type="Proteomes" id="UP000076532">
    <property type="component" value="Unassembled WGS sequence"/>
</dbReference>
<organism evidence="2 3">
    <name type="scientific">Athelia psychrophila</name>
    <dbReference type="NCBI Taxonomy" id="1759441"/>
    <lineage>
        <taxon>Eukaryota</taxon>
        <taxon>Fungi</taxon>
        <taxon>Dikarya</taxon>
        <taxon>Basidiomycota</taxon>
        <taxon>Agaricomycotina</taxon>
        <taxon>Agaricomycetes</taxon>
        <taxon>Agaricomycetidae</taxon>
        <taxon>Atheliales</taxon>
        <taxon>Atheliaceae</taxon>
        <taxon>Athelia</taxon>
    </lineage>
</organism>
<protein>
    <submittedName>
        <fullName evidence="2">Uncharacterized protein</fullName>
    </submittedName>
</protein>
<evidence type="ECO:0000313" key="3">
    <source>
        <dbReference type="Proteomes" id="UP000076532"/>
    </source>
</evidence>
<dbReference type="AlphaFoldDB" id="A0A165X5B8"/>
<sequence length="464" mass="49735">MRKARYRNFWFRRMGQTRLLSEGVAQAEAPGVERREEDRYRDDLVAVAHAAEARGEVGRAREARAHVGVGVARPGGAVWADVVAAVARARVVEEHLGPRPAPDQLPHTHAGGLAPEDEVPRQEDLARRARRRRIWLVLGLVPLTRPRPPPPTPDPQETTQARRRGSRSARLFKVVGTVALAALTGRGARESDGDGLHPSGRAGLRRPVAARLERAAGAAPHAPVVVARAVEVLGGPHRLRVELLPQVAAVAGRAVVRVARLHDLRLEIAQVAVRHPLPVLEGAKFHPGECSVQPLRLYALWLCGFMAMTARNGIVVPELEVRRVGRPGEAERAVVAVVDEVEVAGAAATVAAQRVGALAPLVRAPDGEAHHAALAGAARPLPLEPHGRRRLPLLLLRALRRALPPLPPGPLAPHSLDSSAPRSPSPPTRSDNLSPYANPYSRIARFSRAYTATTTTCSSGAAPS</sequence>
<feature type="compositionally biased region" description="Pro residues" evidence="1">
    <location>
        <begin position="145"/>
        <end position="154"/>
    </location>
</feature>
<accession>A0A165X5B8</accession>
<name>A0A165X5B8_9AGAM</name>